<dbReference type="PANTHER" id="PTHR48106">
    <property type="entry name" value="QUINONE OXIDOREDUCTASE PIG3-RELATED"/>
    <property type="match status" value="1"/>
</dbReference>
<dbReference type="Gene3D" id="3.40.50.720">
    <property type="entry name" value="NAD(P)-binding Rossmann-like Domain"/>
    <property type="match status" value="1"/>
</dbReference>
<dbReference type="FunFam" id="3.40.50.720:FF:000053">
    <property type="entry name" value="Quinone oxidoreductase 1"/>
    <property type="match status" value="1"/>
</dbReference>
<keyword evidence="2 4" id="KW-0560">Oxidoreductase</keyword>
<evidence type="ECO:0000313" key="5">
    <source>
        <dbReference type="Proteomes" id="UP000549457"/>
    </source>
</evidence>
<name>A0A840STJ6_9RHOB</name>
<dbReference type="Proteomes" id="UP000549457">
    <property type="component" value="Unassembled WGS sequence"/>
</dbReference>
<dbReference type="GO" id="GO:0003960">
    <property type="term" value="F:quinone reductase (NADPH) activity"/>
    <property type="evidence" value="ECO:0007669"/>
    <property type="project" value="UniProtKB-EC"/>
</dbReference>
<dbReference type="RefSeq" id="WP_184153518.1">
    <property type="nucleotide sequence ID" value="NZ_JACHFM010000004.1"/>
</dbReference>
<protein>
    <submittedName>
        <fullName evidence="4">NADPH2:quinone reductase</fullName>
        <ecNumber evidence="4">1.6.5.5</ecNumber>
    </submittedName>
</protein>
<dbReference type="GO" id="GO:0005829">
    <property type="term" value="C:cytosol"/>
    <property type="evidence" value="ECO:0007669"/>
    <property type="project" value="TreeGrafter"/>
</dbReference>
<dbReference type="SUPFAM" id="SSF51735">
    <property type="entry name" value="NAD(P)-binding Rossmann-fold domains"/>
    <property type="match status" value="1"/>
</dbReference>
<dbReference type="InterPro" id="IPR011032">
    <property type="entry name" value="GroES-like_sf"/>
</dbReference>
<gene>
    <name evidence="4" type="ORF">HNP73_003789</name>
</gene>
<dbReference type="Pfam" id="PF00107">
    <property type="entry name" value="ADH_zinc_N"/>
    <property type="match status" value="1"/>
</dbReference>
<dbReference type="EMBL" id="JACHFM010000004">
    <property type="protein sequence ID" value="MBB5223835.1"/>
    <property type="molecule type" value="Genomic_DNA"/>
</dbReference>
<evidence type="ECO:0000259" key="3">
    <source>
        <dbReference type="SMART" id="SM00829"/>
    </source>
</evidence>
<evidence type="ECO:0000256" key="2">
    <source>
        <dbReference type="ARBA" id="ARBA00023002"/>
    </source>
</evidence>
<evidence type="ECO:0000256" key="1">
    <source>
        <dbReference type="ARBA" id="ARBA00022857"/>
    </source>
</evidence>
<dbReference type="AlphaFoldDB" id="A0A840STJ6"/>
<evidence type="ECO:0000313" key="4">
    <source>
        <dbReference type="EMBL" id="MBB5223835.1"/>
    </source>
</evidence>
<dbReference type="GO" id="GO:0070402">
    <property type="term" value="F:NADPH binding"/>
    <property type="evidence" value="ECO:0007669"/>
    <property type="project" value="TreeGrafter"/>
</dbReference>
<comment type="caution">
    <text evidence="4">The sequence shown here is derived from an EMBL/GenBank/DDBJ whole genome shotgun (WGS) entry which is preliminary data.</text>
</comment>
<accession>A0A840STJ6</accession>
<dbReference type="CDD" id="cd05286">
    <property type="entry name" value="QOR2"/>
    <property type="match status" value="1"/>
</dbReference>
<dbReference type="Pfam" id="PF08240">
    <property type="entry name" value="ADH_N"/>
    <property type="match status" value="1"/>
</dbReference>
<sequence>MTDYAMIVTAPGGPENFAKREIAAPTPGPGEAIVRHTAIGLNFLDVYHRSGLYPWAVEHDLVPGSEAAGVVEAIGEGVRSVAPGDRVAYTLPLNAYATVRSIPADRLVRLPDAVTDEAAASLMLKGLTAHYLIHSTFRVEPGMTVLVQAAAGGVGLILGQWLAAKGVTAIGTAGGPEKVALAEAHGYAHVIDYRAGDFVPKVRTLTGDAGVPVVYDSVGRDTWKGSLACLAAHGTFVCFGQSSGPIEGFSLAMLARGSLYACRPTLFDYIVTPAELRARAADLFAAVASGAIRSDVRQRYPLGDVADAHRDLEARQTMGATVLIP</sequence>
<dbReference type="InterPro" id="IPR013154">
    <property type="entry name" value="ADH-like_N"/>
</dbReference>
<dbReference type="GO" id="GO:0035925">
    <property type="term" value="F:mRNA 3'-UTR AU-rich region binding"/>
    <property type="evidence" value="ECO:0007669"/>
    <property type="project" value="TreeGrafter"/>
</dbReference>
<dbReference type="InterPro" id="IPR013149">
    <property type="entry name" value="ADH-like_C"/>
</dbReference>
<dbReference type="SMART" id="SM00829">
    <property type="entry name" value="PKS_ER"/>
    <property type="match status" value="1"/>
</dbReference>
<dbReference type="EC" id="1.6.5.5" evidence="4"/>
<feature type="domain" description="Enoyl reductase (ER)" evidence="3">
    <location>
        <begin position="12"/>
        <end position="323"/>
    </location>
</feature>
<keyword evidence="1" id="KW-0521">NADP</keyword>
<dbReference type="Gene3D" id="3.90.180.10">
    <property type="entry name" value="Medium-chain alcohol dehydrogenases, catalytic domain"/>
    <property type="match status" value="1"/>
</dbReference>
<keyword evidence="5" id="KW-1185">Reference proteome</keyword>
<organism evidence="4 5">
    <name type="scientific">Amaricoccus macauensis</name>
    <dbReference type="NCBI Taxonomy" id="57001"/>
    <lineage>
        <taxon>Bacteria</taxon>
        <taxon>Pseudomonadati</taxon>
        <taxon>Pseudomonadota</taxon>
        <taxon>Alphaproteobacteria</taxon>
        <taxon>Rhodobacterales</taxon>
        <taxon>Paracoccaceae</taxon>
        <taxon>Amaricoccus</taxon>
    </lineage>
</organism>
<dbReference type="InterPro" id="IPR036291">
    <property type="entry name" value="NAD(P)-bd_dom_sf"/>
</dbReference>
<dbReference type="SUPFAM" id="SSF50129">
    <property type="entry name" value="GroES-like"/>
    <property type="match status" value="1"/>
</dbReference>
<dbReference type="InterPro" id="IPR047618">
    <property type="entry name" value="QOR-like"/>
</dbReference>
<proteinExistence type="predicted"/>
<dbReference type="InterPro" id="IPR020843">
    <property type="entry name" value="ER"/>
</dbReference>
<dbReference type="PANTHER" id="PTHR48106:SF13">
    <property type="entry name" value="QUINONE OXIDOREDUCTASE-RELATED"/>
    <property type="match status" value="1"/>
</dbReference>
<reference evidence="4 5" key="1">
    <citation type="submission" date="2020-08" db="EMBL/GenBank/DDBJ databases">
        <title>Genomic Encyclopedia of Type Strains, Phase IV (KMG-IV): sequencing the most valuable type-strain genomes for metagenomic binning, comparative biology and taxonomic classification.</title>
        <authorList>
            <person name="Goeker M."/>
        </authorList>
    </citation>
    <scope>NUCLEOTIDE SEQUENCE [LARGE SCALE GENOMIC DNA]</scope>
    <source>
        <strain evidence="4 5">DSM 101730</strain>
    </source>
</reference>